<dbReference type="Proteomes" id="UP000186922">
    <property type="component" value="Unassembled WGS sequence"/>
</dbReference>
<gene>
    <name evidence="2" type="primary">RvY_14894</name>
    <name evidence="2" type="synonym">RvY_14894.2</name>
    <name evidence="2" type="ORF">RvY_14894-2</name>
</gene>
<evidence type="ECO:0000256" key="1">
    <source>
        <dbReference type="SAM" id="MobiDB-lite"/>
    </source>
</evidence>
<feature type="region of interest" description="Disordered" evidence="1">
    <location>
        <begin position="151"/>
        <end position="175"/>
    </location>
</feature>
<organism evidence="2 3">
    <name type="scientific">Ramazzottius varieornatus</name>
    <name type="common">Water bear</name>
    <name type="synonym">Tardigrade</name>
    <dbReference type="NCBI Taxonomy" id="947166"/>
    <lineage>
        <taxon>Eukaryota</taxon>
        <taxon>Metazoa</taxon>
        <taxon>Ecdysozoa</taxon>
        <taxon>Tardigrada</taxon>
        <taxon>Eutardigrada</taxon>
        <taxon>Parachela</taxon>
        <taxon>Hypsibioidea</taxon>
        <taxon>Ramazzottiidae</taxon>
        <taxon>Ramazzottius</taxon>
    </lineage>
</organism>
<sequence length="219" mass="25639">MPRDLRCCRLLSAADHLRNFVRLFDFPHASHSSPLHPSPPFWLFPFRWKREWRSLPADLLDAVLFVAVLSTKLLVPAYHFIVWINQQERCYLHGSLSAIIQEEPYFRRHSISAVPISLETATHRAISLSKDRFLRLAPRFCLPPSSILLGRQTRHSSRHRKKKSETESRFPLQTPENITGNVTVREPSVRKAFPFQMSATRLRQLLFLKHHAVRNSRIY</sequence>
<accession>A0A1D1VUL0</accession>
<name>A0A1D1VUL0_RAMVA</name>
<keyword evidence="3" id="KW-1185">Reference proteome</keyword>
<reference evidence="2 3" key="1">
    <citation type="journal article" date="2016" name="Nat. Commun.">
        <title>Extremotolerant tardigrade genome and improved radiotolerance of human cultured cells by tardigrade-unique protein.</title>
        <authorList>
            <person name="Hashimoto T."/>
            <person name="Horikawa D.D."/>
            <person name="Saito Y."/>
            <person name="Kuwahara H."/>
            <person name="Kozuka-Hata H."/>
            <person name="Shin-I T."/>
            <person name="Minakuchi Y."/>
            <person name="Ohishi K."/>
            <person name="Motoyama A."/>
            <person name="Aizu T."/>
            <person name="Enomoto A."/>
            <person name="Kondo K."/>
            <person name="Tanaka S."/>
            <person name="Hara Y."/>
            <person name="Koshikawa S."/>
            <person name="Sagara H."/>
            <person name="Miura T."/>
            <person name="Yokobori S."/>
            <person name="Miyagawa K."/>
            <person name="Suzuki Y."/>
            <person name="Kubo T."/>
            <person name="Oyama M."/>
            <person name="Kohara Y."/>
            <person name="Fujiyama A."/>
            <person name="Arakawa K."/>
            <person name="Katayama T."/>
            <person name="Toyoda A."/>
            <person name="Kunieda T."/>
        </authorList>
    </citation>
    <scope>NUCLEOTIDE SEQUENCE [LARGE SCALE GENOMIC DNA]</scope>
    <source>
        <strain evidence="2 3">YOKOZUNA-1</strain>
    </source>
</reference>
<evidence type="ECO:0000313" key="3">
    <source>
        <dbReference type="Proteomes" id="UP000186922"/>
    </source>
</evidence>
<feature type="compositionally biased region" description="Basic residues" evidence="1">
    <location>
        <begin position="152"/>
        <end position="163"/>
    </location>
</feature>
<dbReference type="AlphaFoldDB" id="A0A1D1VUL0"/>
<evidence type="ECO:0000313" key="2">
    <source>
        <dbReference type="EMBL" id="GAV04636.1"/>
    </source>
</evidence>
<proteinExistence type="predicted"/>
<protein>
    <submittedName>
        <fullName evidence="2">Uncharacterized protein</fullName>
    </submittedName>
</protein>
<comment type="caution">
    <text evidence="2">The sequence shown here is derived from an EMBL/GenBank/DDBJ whole genome shotgun (WGS) entry which is preliminary data.</text>
</comment>
<dbReference type="EMBL" id="BDGG01000011">
    <property type="protein sequence ID" value="GAV04636.1"/>
    <property type="molecule type" value="Genomic_DNA"/>
</dbReference>